<dbReference type="AlphaFoldDB" id="A0A1G7A8I4"/>
<protein>
    <submittedName>
        <fullName evidence="1">Uncharacterized protein</fullName>
    </submittedName>
</protein>
<organism evidence="1 2">
    <name type="scientific">Niabella drilacis (strain DSM 25811 / CCM 8410 / CCUG 62505 / LMG 26954 / E90)</name>
    <dbReference type="NCBI Taxonomy" id="1285928"/>
    <lineage>
        <taxon>Bacteria</taxon>
        <taxon>Pseudomonadati</taxon>
        <taxon>Bacteroidota</taxon>
        <taxon>Chitinophagia</taxon>
        <taxon>Chitinophagales</taxon>
        <taxon>Chitinophagaceae</taxon>
        <taxon>Niabella</taxon>
    </lineage>
</organism>
<dbReference type="STRING" id="1285928.SAMN04487894_1223"/>
<dbReference type="OrthoDB" id="981250at2"/>
<reference evidence="2" key="1">
    <citation type="submission" date="2016-10" db="EMBL/GenBank/DDBJ databases">
        <authorList>
            <person name="Varghese N."/>
            <person name="Submissions S."/>
        </authorList>
    </citation>
    <scope>NUCLEOTIDE SEQUENCE [LARGE SCALE GENOMIC DNA]</scope>
    <source>
        <strain evidence="2">DSM 25811 / CCM 8410 / LMG 26954 / E90</strain>
    </source>
</reference>
<accession>A0A1G7A8I4</accession>
<evidence type="ECO:0000313" key="1">
    <source>
        <dbReference type="EMBL" id="SDE11139.1"/>
    </source>
</evidence>
<evidence type="ECO:0000313" key="2">
    <source>
        <dbReference type="Proteomes" id="UP000198757"/>
    </source>
</evidence>
<dbReference type="EMBL" id="FMZO01000022">
    <property type="protein sequence ID" value="SDE11139.1"/>
    <property type="molecule type" value="Genomic_DNA"/>
</dbReference>
<sequence length="137" mass="15224">MGYELHITRRENWADEDPAAAISLQEWMELVKNDPEMRLDHEATAATTSGDAITVDSEGLSVWTAYSRDGIEGNHARFSYHAGTIDVKNPGVEIIDKMLAMAVQLQAKVVGDDGELYTPNNKSGATISSKKSWWKLW</sequence>
<dbReference type="Proteomes" id="UP000198757">
    <property type="component" value="Unassembled WGS sequence"/>
</dbReference>
<proteinExistence type="predicted"/>
<keyword evidence="2" id="KW-1185">Reference proteome</keyword>
<name>A0A1G7A8I4_NIADE</name>
<dbReference type="RefSeq" id="WP_090393009.1">
    <property type="nucleotide sequence ID" value="NZ_FMZO01000022.1"/>
</dbReference>
<gene>
    <name evidence="1" type="ORF">SAMN04487894_1223</name>
</gene>